<keyword evidence="1" id="KW-0732">Signal</keyword>
<reference evidence="2 3" key="1">
    <citation type="submission" date="2018-06" db="EMBL/GenBank/DDBJ databases">
        <title>Genomic Encyclopedia of Type Strains, Phase IV (KMG-IV): sequencing the most valuable type-strain genomes for metagenomic binning, comparative biology and taxonomic classification.</title>
        <authorList>
            <person name="Goeker M."/>
        </authorList>
    </citation>
    <scope>NUCLEOTIDE SEQUENCE [LARGE SCALE GENOMIC DNA]</scope>
    <source>
        <strain evidence="2 3">DSM 15140</strain>
    </source>
</reference>
<dbReference type="EMBL" id="QNRI01000009">
    <property type="protein sequence ID" value="RBO95190.1"/>
    <property type="molecule type" value="Genomic_DNA"/>
</dbReference>
<protein>
    <recommendedName>
        <fullName evidence="4">DUF5626 domain-containing protein</fullName>
    </recommendedName>
</protein>
<gene>
    <name evidence="2" type="ORF">DES48_10927</name>
</gene>
<evidence type="ECO:0000313" key="2">
    <source>
        <dbReference type="EMBL" id="RBO95190.1"/>
    </source>
</evidence>
<comment type="caution">
    <text evidence="2">The sequence shown here is derived from an EMBL/GenBank/DDBJ whole genome shotgun (WGS) entry which is preliminary data.</text>
</comment>
<organism evidence="2 3">
    <name type="scientific">Paraliobacillus ryukyuensis</name>
    <dbReference type="NCBI Taxonomy" id="200904"/>
    <lineage>
        <taxon>Bacteria</taxon>
        <taxon>Bacillati</taxon>
        <taxon>Bacillota</taxon>
        <taxon>Bacilli</taxon>
        <taxon>Bacillales</taxon>
        <taxon>Bacillaceae</taxon>
        <taxon>Paraliobacillus</taxon>
    </lineage>
</organism>
<keyword evidence="3" id="KW-1185">Reference proteome</keyword>
<evidence type="ECO:0000256" key="1">
    <source>
        <dbReference type="SAM" id="SignalP"/>
    </source>
</evidence>
<feature type="signal peptide" evidence="1">
    <location>
        <begin position="1"/>
        <end position="29"/>
    </location>
</feature>
<accession>A0A366DYK9</accession>
<sequence>MKRSFIKSLTILFTAVLVVFSTTSITSLAKTDTESISNELNELEKSNTLDFELVPSEEISHLNEDEIIKFDTVEEFEKFVKEMNETEVTLFEETIDLSSTNSKTTNQVGMMSTKNGSHTINWWAPFSGYGMTGLACWRNVSFKYNYKIVNGKPRFTKVSNIKSYYSGIQIGVTWNQTSTSYNFTKKRSTNDKAVIKVNGYSLLGFEVKGFTVGAKINDTWKASLTLK</sequence>
<proteinExistence type="predicted"/>
<dbReference type="Proteomes" id="UP000252254">
    <property type="component" value="Unassembled WGS sequence"/>
</dbReference>
<evidence type="ECO:0008006" key="4">
    <source>
        <dbReference type="Google" id="ProtNLM"/>
    </source>
</evidence>
<dbReference type="RefSeq" id="WP_211318493.1">
    <property type="nucleotide sequence ID" value="NZ_BAABQN010000006.1"/>
</dbReference>
<feature type="chain" id="PRO_5017009036" description="DUF5626 domain-containing protein" evidence="1">
    <location>
        <begin position="30"/>
        <end position="227"/>
    </location>
</feature>
<dbReference type="AlphaFoldDB" id="A0A366DYK9"/>
<evidence type="ECO:0000313" key="3">
    <source>
        <dbReference type="Proteomes" id="UP000252254"/>
    </source>
</evidence>
<name>A0A366DYK9_9BACI</name>